<evidence type="ECO:0000256" key="8">
    <source>
        <dbReference type="ARBA" id="ARBA00022989"/>
    </source>
</evidence>
<evidence type="ECO:0000256" key="10">
    <source>
        <dbReference type="RuleBase" id="RU363110"/>
    </source>
</evidence>
<name>A0ABM1YXE8_AEDAL</name>
<feature type="transmembrane region" description="Helical" evidence="10">
    <location>
        <begin position="304"/>
        <end position="326"/>
    </location>
</feature>
<keyword evidence="4 10" id="KW-0328">Glycosyltransferase</keyword>
<accession>A0ABM1YXE8</accession>
<feature type="transmembrane region" description="Helical" evidence="10">
    <location>
        <begin position="177"/>
        <end position="203"/>
    </location>
</feature>
<evidence type="ECO:0000313" key="12">
    <source>
        <dbReference type="EnsemblMetazoa" id="AALFPA23_013001.P18751"/>
    </source>
</evidence>
<proteinExistence type="inferred from homology"/>
<feature type="transmembrane region" description="Helical" evidence="10">
    <location>
        <begin position="148"/>
        <end position="165"/>
    </location>
</feature>
<dbReference type="InterPro" id="IPR004856">
    <property type="entry name" value="Glyco_trans_ALG6/ALG8"/>
</dbReference>
<reference evidence="12" key="2">
    <citation type="submission" date="2025-05" db="UniProtKB">
        <authorList>
            <consortium name="EnsemblMetazoa"/>
        </authorList>
    </citation>
    <scope>IDENTIFICATION</scope>
    <source>
        <strain evidence="12">Foshan</strain>
    </source>
</reference>
<reference evidence="13" key="1">
    <citation type="journal article" date="2015" name="Proc. Natl. Acad. Sci. U.S.A.">
        <title>Genome sequence of the Asian Tiger mosquito, Aedes albopictus, reveals insights into its biology, genetics, and evolution.</title>
        <authorList>
            <person name="Chen X.G."/>
            <person name="Jiang X."/>
            <person name="Gu J."/>
            <person name="Xu M."/>
            <person name="Wu Y."/>
            <person name="Deng Y."/>
            <person name="Zhang C."/>
            <person name="Bonizzoni M."/>
            <person name="Dermauw W."/>
            <person name="Vontas J."/>
            <person name="Armbruster P."/>
            <person name="Huang X."/>
            <person name="Yang Y."/>
            <person name="Zhang H."/>
            <person name="He W."/>
            <person name="Peng H."/>
            <person name="Liu Y."/>
            <person name="Wu K."/>
            <person name="Chen J."/>
            <person name="Lirakis M."/>
            <person name="Topalis P."/>
            <person name="Van Leeuwen T."/>
            <person name="Hall A.B."/>
            <person name="Jiang X."/>
            <person name="Thorpe C."/>
            <person name="Mueller R.L."/>
            <person name="Sun C."/>
            <person name="Waterhouse R.M."/>
            <person name="Yan G."/>
            <person name="Tu Z.J."/>
            <person name="Fang X."/>
            <person name="James A.A."/>
        </authorList>
    </citation>
    <scope>NUCLEOTIDE SEQUENCE [LARGE SCALE GENOMIC DNA]</scope>
    <source>
        <strain evidence="13">Foshan</strain>
    </source>
</reference>
<dbReference type="PANTHER" id="PTHR12413">
    <property type="entry name" value="DOLICHYL GLYCOSYLTRANSFERASE"/>
    <property type="match status" value="1"/>
</dbReference>
<comment type="subcellular location">
    <subcellularLocation>
        <location evidence="1 10">Endoplasmic reticulum membrane</location>
        <topology evidence="1 10">Multi-pass membrane protein</topology>
    </subcellularLocation>
</comment>
<protein>
    <recommendedName>
        <fullName evidence="10">Alpha-1,3-glucosyltransferase</fullName>
        <ecNumber evidence="10">2.4.1.-</ecNumber>
    </recommendedName>
</protein>
<feature type="transmembrane region" description="Helical" evidence="10">
    <location>
        <begin position="117"/>
        <end position="136"/>
    </location>
</feature>
<evidence type="ECO:0000256" key="9">
    <source>
        <dbReference type="ARBA" id="ARBA00023136"/>
    </source>
</evidence>
<organism evidence="12 13">
    <name type="scientific">Aedes albopictus</name>
    <name type="common">Asian tiger mosquito</name>
    <name type="synonym">Stegomyia albopicta</name>
    <dbReference type="NCBI Taxonomy" id="7160"/>
    <lineage>
        <taxon>Eukaryota</taxon>
        <taxon>Metazoa</taxon>
        <taxon>Ecdysozoa</taxon>
        <taxon>Arthropoda</taxon>
        <taxon>Hexapoda</taxon>
        <taxon>Insecta</taxon>
        <taxon>Pterygota</taxon>
        <taxon>Neoptera</taxon>
        <taxon>Endopterygota</taxon>
        <taxon>Diptera</taxon>
        <taxon>Nematocera</taxon>
        <taxon>Culicoidea</taxon>
        <taxon>Culicidae</taxon>
        <taxon>Culicinae</taxon>
        <taxon>Aedini</taxon>
        <taxon>Aedes</taxon>
        <taxon>Stegomyia</taxon>
    </lineage>
</organism>
<evidence type="ECO:0000256" key="3">
    <source>
        <dbReference type="ARBA" id="ARBA00008715"/>
    </source>
</evidence>
<dbReference type="PANTHER" id="PTHR12413:SF1">
    <property type="entry name" value="DOLICHYL PYROPHOSPHATE MAN9GLCNAC2 ALPHA-1,3-GLUCOSYLTRANSFERASE"/>
    <property type="match status" value="1"/>
</dbReference>
<dbReference type="GeneID" id="109402503"/>
<evidence type="ECO:0000256" key="7">
    <source>
        <dbReference type="ARBA" id="ARBA00022824"/>
    </source>
</evidence>
<evidence type="ECO:0000313" key="13">
    <source>
        <dbReference type="Proteomes" id="UP000069940"/>
    </source>
</evidence>
<keyword evidence="9 10" id="KW-0472">Membrane</keyword>
<comment type="similarity">
    <text evidence="3 10">Belongs to the ALG6/ALG8 glucosyltransferase family.</text>
</comment>
<dbReference type="EC" id="2.4.1.-" evidence="10"/>
<comment type="pathway">
    <text evidence="2 10">Protein modification; protein glycosylation.</text>
</comment>
<dbReference type="Pfam" id="PF03155">
    <property type="entry name" value="Alg6_Alg8"/>
    <property type="match status" value="1"/>
</dbReference>
<dbReference type="RefSeq" id="XP_019530734.3">
    <property type="nucleotide sequence ID" value="XM_019675189.4"/>
</dbReference>
<evidence type="ECO:0000256" key="1">
    <source>
        <dbReference type="ARBA" id="ARBA00004477"/>
    </source>
</evidence>
<feature type="chain" id="PRO_5046767274" description="Alpha-1,3-glucosyltransferase" evidence="11">
    <location>
        <begin position="24"/>
        <end position="528"/>
    </location>
</feature>
<feature type="transmembrane region" description="Helical" evidence="10">
    <location>
        <begin position="481"/>
        <end position="504"/>
    </location>
</feature>
<sequence length="528" mass="59775">MTVSFLTIGTLFSVGILLRAAISLHSYSGESKPPMFGDFEAQRHWQEITVNLPIRDWYENTTDNDLLYWGLDYPPLTAYHSLLVGKWAQFKDPAFVELHESRGITDDRHKEFMRNTVLLLDILLYIPAILVGSYTVRKKILGGNLMGSDVLSMVFAILYPGQILIDNGHFQYNNASLGLAAFAIAAILAEKHLLGALMFVLALNYKQMELYHALPFFFYLLQWCFRSSKGFDFVGGIWRLMKVGSVVVVAFVAIWSPWIGSVDSLMQVVHRVFPVARGVFEDKVSNVWCVVNVFIKLRNYPNSFMAIVCLVCTLLAVLPSGIHLLFRPSKRNFLLALLNSSLGFFLFSFQVHEKSILLAALPALLLFQLYPMECFWLLQIATFSMIPLLHKDGLLLPFIALTLLTLTLLKLSMSALNNFKPIQKISTIDLFNLGTFLQSDGSAKSHRINRALVISFYGSLVGQMLLLFAFVFVQPPAQLPFLWPLLISACSCGHFVLFFIYFNYRQFFSNGNEKTAHDTRAIGKRKVK</sequence>
<feature type="transmembrane region" description="Helical" evidence="10">
    <location>
        <begin position="240"/>
        <end position="260"/>
    </location>
</feature>
<keyword evidence="13" id="KW-1185">Reference proteome</keyword>
<feature type="transmembrane region" description="Helical" evidence="10">
    <location>
        <begin position="332"/>
        <end position="349"/>
    </location>
</feature>
<keyword evidence="11" id="KW-0732">Signal</keyword>
<feature type="transmembrane region" description="Helical" evidence="10">
    <location>
        <begin position="398"/>
        <end position="416"/>
    </location>
</feature>
<keyword evidence="7 10" id="KW-0256">Endoplasmic reticulum</keyword>
<dbReference type="Proteomes" id="UP000069940">
    <property type="component" value="Unassembled WGS sequence"/>
</dbReference>
<evidence type="ECO:0000256" key="4">
    <source>
        <dbReference type="ARBA" id="ARBA00022676"/>
    </source>
</evidence>
<keyword evidence="8 10" id="KW-1133">Transmembrane helix</keyword>
<evidence type="ECO:0000256" key="2">
    <source>
        <dbReference type="ARBA" id="ARBA00004922"/>
    </source>
</evidence>
<evidence type="ECO:0000256" key="6">
    <source>
        <dbReference type="ARBA" id="ARBA00022692"/>
    </source>
</evidence>
<feature type="signal peptide" evidence="11">
    <location>
        <begin position="1"/>
        <end position="23"/>
    </location>
</feature>
<evidence type="ECO:0000256" key="11">
    <source>
        <dbReference type="SAM" id="SignalP"/>
    </source>
</evidence>
<feature type="transmembrane region" description="Helical" evidence="10">
    <location>
        <begin position="451"/>
        <end position="475"/>
    </location>
</feature>
<dbReference type="EnsemblMetazoa" id="AALFPA23_013001.R18751">
    <property type="protein sequence ID" value="AALFPA23_013001.P18751"/>
    <property type="gene ID" value="AALFPA23_013001"/>
</dbReference>
<evidence type="ECO:0000256" key="5">
    <source>
        <dbReference type="ARBA" id="ARBA00022679"/>
    </source>
</evidence>
<keyword evidence="5 10" id="KW-0808">Transferase</keyword>
<keyword evidence="6 10" id="KW-0812">Transmembrane</keyword>